<dbReference type="PROSITE" id="PS50931">
    <property type="entry name" value="HTH_LYSR"/>
    <property type="match status" value="1"/>
</dbReference>
<dbReference type="Gene3D" id="3.40.190.290">
    <property type="match status" value="1"/>
</dbReference>
<dbReference type="Gene3D" id="1.10.10.10">
    <property type="entry name" value="Winged helix-like DNA-binding domain superfamily/Winged helix DNA-binding domain"/>
    <property type="match status" value="1"/>
</dbReference>
<dbReference type="Pfam" id="PF00126">
    <property type="entry name" value="HTH_1"/>
    <property type="match status" value="1"/>
</dbReference>
<accession>A0A848C284</accession>
<dbReference type="GO" id="GO:0003700">
    <property type="term" value="F:DNA-binding transcription factor activity"/>
    <property type="evidence" value="ECO:0007669"/>
    <property type="project" value="InterPro"/>
</dbReference>
<dbReference type="InterPro" id="IPR036388">
    <property type="entry name" value="WH-like_DNA-bd_sf"/>
</dbReference>
<evidence type="ECO:0000256" key="3">
    <source>
        <dbReference type="ARBA" id="ARBA00023125"/>
    </source>
</evidence>
<comment type="caution">
    <text evidence="6">The sequence shown here is derived from an EMBL/GenBank/DDBJ whole genome shotgun (WGS) entry which is preliminary data.</text>
</comment>
<comment type="similarity">
    <text evidence="1">Belongs to the LysR transcriptional regulatory family.</text>
</comment>
<gene>
    <name evidence="6" type="ORF">HF872_12750</name>
</gene>
<evidence type="ECO:0000256" key="2">
    <source>
        <dbReference type="ARBA" id="ARBA00023015"/>
    </source>
</evidence>
<dbReference type="AlphaFoldDB" id="A0A848C284"/>
<dbReference type="PANTHER" id="PTHR30126:SF40">
    <property type="entry name" value="HTH-TYPE TRANSCRIPTIONAL REGULATOR GLTR"/>
    <property type="match status" value="1"/>
</dbReference>
<dbReference type="InterPro" id="IPR005119">
    <property type="entry name" value="LysR_subst-bd"/>
</dbReference>
<evidence type="ECO:0000313" key="7">
    <source>
        <dbReference type="Proteomes" id="UP000591071"/>
    </source>
</evidence>
<dbReference type="Proteomes" id="UP000591071">
    <property type="component" value="Unassembled WGS sequence"/>
</dbReference>
<dbReference type="InterPro" id="IPR000847">
    <property type="entry name" value="LysR_HTH_N"/>
</dbReference>
<dbReference type="EMBL" id="JABAFG010000038">
    <property type="protein sequence ID" value="NME29469.1"/>
    <property type="molecule type" value="Genomic_DNA"/>
</dbReference>
<sequence length="301" mass="34612">MTNLEIETFLTICWHKSISKAAEALYISQSSLSTRLKKLEQEIGCQLVARRNGARSLELTPEGAKFYEYACQYRELTRQMLAVSHSKGPEQLRISVVNSIGTFLFPPVYGQFLRQYPQYRLEIQEADNVPALANKKMNSGLVDLMFHSDIQPSETLHIFPVFSEPMVLICSTDSPYPELVNREELLIDREIFTKWSDTQYEWHQNMFGQDTRPLVHLEIMSNFRIFTSQPNCWAIVPLSVAEGIADNASIKICRTEFKIPKRVTYCVATQAARTMPSTQAFLACLHEELEKKPPYQLDILY</sequence>
<dbReference type="Pfam" id="PF03466">
    <property type="entry name" value="LysR_substrate"/>
    <property type="match status" value="1"/>
</dbReference>
<evidence type="ECO:0000259" key="5">
    <source>
        <dbReference type="PROSITE" id="PS50931"/>
    </source>
</evidence>
<evidence type="ECO:0000256" key="1">
    <source>
        <dbReference type="ARBA" id="ARBA00009437"/>
    </source>
</evidence>
<keyword evidence="3" id="KW-0238">DNA-binding</keyword>
<keyword evidence="2" id="KW-0805">Transcription regulation</keyword>
<evidence type="ECO:0000313" key="6">
    <source>
        <dbReference type="EMBL" id="NME29469.1"/>
    </source>
</evidence>
<dbReference type="RefSeq" id="WP_170088131.1">
    <property type="nucleotide sequence ID" value="NZ_JABAFG010000038.1"/>
</dbReference>
<dbReference type="CDD" id="cd05466">
    <property type="entry name" value="PBP2_LTTR_substrate"/>
    <property type="match status" value="1"/>
</dbReference>
<dbReference type="SUPFAM" id="SSF46785">
    <property type="entry name" value="Winged helix' DNA-binding domain"/>
    <property type="match status" value="1"/>
</dbReference>
<dbReference type="InterPro" id="IPR036390">
    <property type="entry name" value="WH_DNA-bd_sf"/>
</dbReference>
<proteinExistence type="inferred from homology"/>
<protein>
    <submittedName>
        <fullName evidence="6">LysR family transcriptional regulator</fullName>
    </submittedName>
</protein>
<organism evidence="6 7">
    <name type="scientific">Megasphaera hexanoica</name>
    <dbReference type="NCBI Taxonomy" id="1675036"/>
    <lineage>
        <taxon>Bacteria</taxon>
        <taxon>Bacillati</taxon>
        <taxon>Bacillota</taxon>
        <taxon>Negativicutes</taxon>
        <taxon>Veillonellales</taxon>
        <taxon>Veillonellaceae</taxon>
        <taxon>Megasphaera</taxon>
    </lineage>
</organism>
<dbReference type="SUPFAM" id="SSF53850">
    <property type="entry name" value="Periplasmic binding protein-like II"/>
    <property type="match status" value="1"/>
</dbReference>
<dbReference type="PRINTS" id="PR00039">
    <property type="entry name" value="HTHLYSR"/>
</dbReference>
<reference evidence="6 7" key="1">
    <citation type="submission" date="2020-04" db="EMBL/GenBank/DDBJ databases">
        <authorList>
            <person name="Hitch T.C.A."/>
            <person name="Wylensek D."/>
            <person name="Clavel T."/>
        </authorList>
    </citation>
    <scope>NUCLEOTIDE SEQUENCE [LARGE SCALE GENOMIC DNA]</scope>
    <source>
        <strain evidence="6 7">Oil-RF-744-FAT-WT-6-1</strain>
    </source>
</reference>
<name>A0A848C284_9FIRM</name>
<feature type="domain" description="HTH lysR-type" evidence="5">
    <location>
        <begin position="1"/>
        <end position="60"/>
    </location>
</feature>
<dbReference type="GO" id="GO:0000976">
    <property type="term" value="F:transcription cis-regulatory region binding"/>
    <property type="evidence" value="ECO:0007669"/>
    <property type="project" value="TreeGrafter"/>
</dbReference>
<dbReference type="PANTHER" id="PTHR30126">
    <property type="entry name" value="HTH-TYPE TRANSCRIPTIONAL REGULATOR"/>
    <property type="match status" value="1"/>
</dbReference>
<evidence type="ECO:0000256" key="4">
    <source>
        <dbReference type="ARBA" id="ARBA00023163"/>
    </source>
</evidence>
<keyword evidence="4" id="KW-0804">Transcription</keyword>